<comment type="caution">
    <text evidence="10">The sequence shown here is derived from an EMBL/GenBank/DDBJ whole genome shotgun (WGS) entry which is preliminary data.</text>
</comment>
<keyword evidence="4" id="KW-0808">Transferase</keyword>
<dbReference type="SUPFAM" id="SSF82199">
    <property type="entry name" value="SET domain"/>
    <property type="match status" value="1"/>
</dbReference>
<feature type="domain" description="SET" evidence="8">
    <location>
        <begin position="185"/>
        <end position="314"/>
    </location>
</feature>
<organism evidence="10 11">
    <name type="scientific">Macrolepiota fuliginosa MF-IS2</name>
    <dbReference type="NCBI Taxonomy" id="1400762"/>
    <lineage>
        <taxon>Eukaryota</taxon>
        <taxon>Fungi</taxon>
        <taxon>Dikarya</taxon>
        <taxon>Basidiomycota</taxon>
        <taxon>Agaricomycotina</taxon>
        <taxon>Agaricomycetes</taxon>
        <taxon>Agaricomycetidae</taxon>
        <taxon>Agaricales</taxon>
        <taxon>Agaricineae</taxon>
        <taxon>Agaricaceae</taxon>
        <taxon>Macrolepiota</taxon>
    </lineage>
</organism>
<dbReference type="Proteomes" id="UP000807342">
    <property type="component" value="Unassembled WGS sequence"/>
</dbReference>
<evidence type="ECO:0000256" key="4">
    <source>
        <dbReference type="ARBA" id="ARBA00022679"/>
    </source>
</evidence>
<dbReference type="InterPro" id="IPR007728">
    <property type="entry name" value="Pre-SET_dom"/>
</dbReference>
<evidence type="ECO:0000313" key="10">
    <source>
        <dbReference type="EMBL" id="KAF9447464.1"/>
    </source>
</evidence>
<dbReference type="OrthoDB" id="308383at2759"/>
<evidence type="ECO:0000256" key="2">
    <source>
        <dbReference type="ARBA" id="ARBA00022454"/>
    </source>
</evidence>
<evidence type="ECO:0000259" key="8">
    <source>
        <dbReference type="PROSITE" id="PS50280"/>
    </source>
</evidence>
<dbReference type="GO" id="GO:0008270">
    <property type="term" value="F:zinc ion binding"/>
    <property type="evidence" value="ECO:0007669"/>
    <property type="project" value="InterPro"/>
</dbReference>
<feature type="domain" description="Pre-SET" evidence="9">
    <location>
        <begin position="115"/>
        <end position="182"/>
    </location>
</feature>
<dbReference type="InterPro" id="IPR046341">
    <property type="entry name" value="SET_dom_sf"/>
</dbReference>
<keyword evidence="5" id="KW-0949">S-adenosyl-L-methionine</keyword>
<sequence>MNEPPSYGGFKALTWEHHKKDLNNFHLKHYSAKDIPTSLPDSINGLSEYTRSNRGMQDIFRAFILESVAEDETGAPDIEIVNEVDTEPTPLFEFKYSNRMWYGEGVPPPDYNKLKGCECVGGCDPRSKKCACAVRQREYLGMEDGCVYDKNGRLKHPRYPILECNEMCACDDDCRNRVVQHGRKCQVNLKKTPNKGWGVFNGPRRIPKGTFIGIYAGELLTDEQGEQRGTYYNKIGKTYLFDIDFWHLRIDENSDDWHNKYTVDAFHAGNNHSCDPNARLQACYINEPDIEKPLLVVFSTRDIDPHQEICFSYTGNYPEDGPDEEEEVQKEKREDPVYIECKCGAWNCTGMFLLVEIQVKC</sequence>
<dbReference type="GO" id="GO:0042054">
    <property type="term" value="F:histone methyltransferase activity"/>
    <property type="evidence" value="ECO:0007669"/>
    <property type="project" value="InterPro"/>
</dbReference>
<dbReference type="GO" id="GO:0005634">
    <property type="term" value="C:nucleus"/>
    <property type="evidence" value="ECO:0007669"/>
    <property type="project" value="InterPro"/>
</dbReference>
<evidence type="ECO:0000313" key="11">
    <source>
        <dbReference type="Proteomes" id="UP000807342"/>
    </source>
</evidence>
<dbReference type="PROSITE" id="PS50867">
    <property type="entry name" value="PRE_SET"/>
    <property type="match status" value="1"/>
</dbReference>
<keyword evidence="7" id="KW-0862">Zinc</keyword>
<dbReference type="GO" id="GO:0005694">
    <property type="term" value="C:chromosome"/>
    <property type="evidence" value="ECO:0007669"/>
    <property type="project" value="UniProtKB-SubCell"/>
</dbReference>
<dbReference type="EMBL" id="MU151198">
    <property type="protein sequence ID" value="KAF9447464.1"/>
    <property type="molecule type" value="Genomic_DNA"/>
</dbReference>
<evidence type="ECO:0000259" key="9">
    <source>
        <dbReference type="PROSITE" id="PS50867"/>
    </source>
</evidence>
<keyword evidence="3" id="KW-0489">Methyltransferase</keyword>
<comment type="subcellular location">
    <subcellularLocation>
        <location evidence="1">Chromosome</location>
    </subcellularLocation>
</comment>
<protein>
    <submittedName>
        <fullName evidence="10">SET domain-containing protein</fullName>
    </submittedName>
</protein>
<dbReference type="InterPro" id="IPR001214">
    <property type="entry name" value="SET_dom"/>
</dbReference>
<keyword evidence="2" id="KW-0158">Chromosome</keyword>
<evidence type="ECO:0000256" key="1">
    <source>
        <dbReference type="ARBA" id="ARBA00004286"/>
    </source>
</evidence>
<dbReference type="Pfam" id="PF00856">
    <property type="entry name" value="SET"/>
    <property type="match status" value="1"/>
</dbReference>
<keyword evidence="11" id="KW-1185">Reference proteome</keyword>
<dbReference type="InterPro" id="IPR050973">
    <property type="entry name" value="H3K9_Histone-Lys_N-MTase"/>
</dbReference>
<evidence type="ECO:0000256" key="6">
    <source>
        <dbReference type="ARBA" id="ARBA00022723"/>
    </source>
</evidence>
<proteinExistence type="predicted"/>
<name>A0A9P5XBW7_9AGAR</name>
<dbReference type="PANTHER" id="PTHR46223:SF3">
    <property type="entry name" value="HISTONE-LYSINE N-METHYLTRANSFERASE SET-23"/>
    <property type="match status" value="1"/>
</dbReference>
<dbReference type="Gene3D" id="2.170.270.10">
    <property type="entry name" value="SET domain"/>
    <property type="match status" value="1"/>
</dbReference>
<keyword evidence="6" id="KW-0479">Metal-binding</keyword>
<dbReference type="PANTHER" id="PTHR46223">
    <property type="entry name" value="HISTONE-LYSINE N-METHYLTRANSFERASE SUV39H"/>
    <property type="match status" value="1"/>
</dbReference>
<dbReference type="AlphaFoldDB" id="A0A9P5XBW7"/>
<dbReference type="PROSITE" id="PS50280">
    <property type="entry name" value="SET"/>
    <property type="match status" value="1"/>
</dbReference>
<evidence type="ECO:0000256" key="5">
    <source>
        <dbReference type="ARBA" id="ARBA00022691"/>
    </source>
</evidence>
<reference evidence="10" key="1">
    <citation type="submission" date="2020-11" db="EMBL/GenBank/DDBJ databases">
        <authorList>
            <consortium name="DOE Joint Genome Institute"/>
            <person name="Ahrendt S."/>
            <person name="Riley R."/>
            <person name="Andreopoulos W."/>
            <person name="Labutti K."/>
            <person name="Pangilinan J."/>
            <person name="Ruiz-Duenas F.J."/>
            <person name="Barrasa J.M."/>
            <person name="Sanchez-Garcia M."/>
            <person name="Camarero S."/>
            <person name="Miyauchi S."/>
            <person name="Serrano A."/>
            <person name="Linde D."/>
            <person name="Babiker R."/>
            <person name="Drula E."/>
            <person name="Ayuso-Fernandez I."/>
            <person name="Pacheco R."/>
            <person name="Padilla G."/>
            <person name="Ferreira P."/>
            <person name="Barriuso J."/>
            <person name="Kellner H."/>
            <person name="Castanera R."/>
            <person name="Alfaro M."/>
            <person name="Ramirez L."/>
            <person name="Pisabarro A.G."/>
            <person name="Kuo A."/>
            <person name="Tritt A."/>
            <person name="Lipzen A."/>
            <person name="He G."/>
            <person name="Yan M."/>
            <person name="Ng V."/>
            <person name="Cullen D."/>
            <person name="Martin F."/>
            <person name="Rosso M.-N."/>
            <person name="Henrissat B."/>
            <person name="Hibbett D."/>
            <person name="Martinez A.T."/>
            <person name="Grigoriev I.V."/>
        </authorList>
    </citation>
    <scope>NUCLEOTIDE SEQUENCE</scope>
    <source>
        <strain evidence="10">MF-IS2</strain>
    </source>
</reference>
<evidence type="ECO:0000256" key="3">
    <source>
        <dbReference type="ARBA" id="ARBA00022603"/>
    </source>
</evidence>
<dbReference type="SMART" id="SM00468">
    <property type="entry name" value="PreSET"/>
    <property type="match status" value="1"/>
</dbReference>
<evidence type="ECO:0000256" key="7">
    <source>
        <dbReference type="ARBA" id="ARBA00022833"/>
    </source>
</evidence>
<gene>
    <name evidence="10" type="ORF">P691DRAFT_671457</name>
</gene>
<dbReference type="SMART" id="SM00317">
    <property type="entry name" value="SET"/>
    <property type="match status" value="1"/>
</dbReference>
<dbReference type="GO" id="GO:0032259">
    <property type="term" value="P:methylation"/>
    <property type="evidence" value="ECO:0007669"/>
    <property type="project" value="UniProtKB-KW"/>
</dbReference>
<accession>A0A9P5XBW7</accession>
<dbReference type="Pfam" id="PF05033">
    <property type="entry name" value="Pre-SET"/>
    <property type="match status" value="1"/>
</dbReference>